<feature type="transmembrane region" description="Helical" evidence="1">
    <location>
        <begin position="22"/>
        <end position="43"/>
    </location>
</feature>
<accession>A0ABD1VCR3</accession>
<keyword evidence="1" id="KW-0472">Membrane</keyword>
<reference evidence="3" key="1">
    <citation type="submission" date="2024-07" db="EMBL/GenBank/DDBJ databases">
        <title>Two chromosome-level genome assemblies of Korean endemic species Abeliophyllum distichum and Forsythia ovata (Oleaceae).</title>
        <authorList>
            <person name="Jang H."/>
        </authorList>
    </citation>
    <scope>NUCLEOTIDE SEQUENCE [LARGE SCALE GENOMIC DNA]</scope>
</reference>
<keyword evidence="3" id="KW-1185">Reference proteome</keyword>
<proteinExistence type="predicted"/>
<evidence type="ECO:0000313" key="2">
    <source>
        <dbReference type="EMBL" id="KAL2535136.1"/>
    </source>
</evidence>
<dbReference type="AlphaFoldDB" id="A0ABD1VCR3"/>
<sequence length="253" mass="27994">MTAEETETTTEEVEAAVAVVEVATAAAAAGIVVAAACSCMYLMMSRSTEYESLFSPLPIPGGDGTLVLPTVAPNLFSVVLDSGEDGGSWMASTKPRIRVVASRTKKIVIRIQNSCCSLEESCVTVSASLLNVYDGKMVDERTHGVRRGSDMKEVLVDILGDPFIYMQNCWVSQKELEYEVEGLFGCELFQMSHIRNISVKEMARIAVDFKSRIAAFPHVDPKEIRREVMGNYIVSMPNSKMKKLLFEMFYYIN</sequence>
<protein>
    <submittedName>
        <fullName evidence="2">Uncharacterized protein</fullName>
    </submittedName>
</protein>
<keyword evidence="1" id="KW-0812">Transmembrane</keyword>
<gene>
    <name evidence="2" type="ORF">Adt_08487</name>
</gene>
<dbReference type="EMBL" id="JBFOLK010000002">
    <property type="protein sequence ID" value="KAL2535136.1"/>
    <property type="molecule type" value="Genomic_DNA"/>
</dbReference>
<name>A0ABD1VCR3_9LAMI</name>
<keyword evidence="1" id="KW-1133">Transmembrane helix</keyword>
<comment type="caution">
    <text evidence="2">The sequence shown here is derived from an EMBL/GenBank/DDBJ whole genome shotgun (WGS) entry which is preliminary data.</text>
</comment>
<evidence type="ECO:0000256" key="1">
    <source>
        <dbReference type="SAM" id="Phobius"/>
    </source>
</evidence>
<evidence type="ECO:0000313" key="3">
    <source>
        <dbReference type="Proteomes" id="UP001604336"/>
    </source>
</evidence>
<dbReference type="Proteomes" id="UP001604336">
    <property type="component" value="Unassembled WGS sequence"/>
</dbReference>
<organism evidence="2 3">
    <name type="scientific">Abeliophyllum distichum</name>
    <dbReference type="NCBI Taxonomy" id="126358"/>
    <lineage>
        <taxon>Eukaryota</taxon>
        <taxon>Viridiplantae</taxon>
        <taxon>Streptophyta</taxon>
        <taxon>Embryophyta</taxon>
        <taxon>Tracheophyta</taxon>
        <taxon>Spermatophyta</taxon>
        <taxon>Magnoliopsida</taxon>
        <taxon>eudicotyledons</taxon>
        <taxon>Gunneridae</taxon>
        <taxon>Pentapetalae</taxon>
        <taxon>asterids</taxon>
        <taxon>lamiids</taxon>
        <taxon>Lamiales</taxon>
        <taxon>Oleaceae</taxon>
        <taxon>Forsythieae</taxon>
        <taxon>Abeliophyllum</taxon>
    </lineage>
</organism>